<reference evidence="2" key="1">
    <citation type="journal article" date="2018" name="Science">
        <title>Rapid genome shrinkage in a self-fertile nematode reveals sperm competition proteins.</title>
        <authorList>
            <person name="Yin D."/>
            <person name="Schwarz E.M."/>
            <person name="Thomas C.G."/>
            <person name="Felde R.L."/>
            <person name="Korf I.F."/>
            <person name="Cutter A.D."/>
            <person name="Schartner C.M."/>
            <person name="Ralston E.J."/>
            <person name="Meyer B.J."/>
            <person name="Haag E.S."/>
        </authorList>
    </citation>
    <scope>NUCLEOTIDE SEQUENCE</scope>
    <source>
        <strain evidence="2">JU1422</strain>
    </source>
</reference>
<evidence type="ECO:0000313" key="3">
    <source>
        <dbReference type="Proteomes" id="UP000230233"/>
    </source>
</evidence>
<dbReference type="EMBL" id="PDUG01000002">
    <property type="protein sequence ID" value="PIC49068.1"/>
    <property type="molecule type" value="Genomic_DNA"/>
</dbReference>
<accession>A0A2G5VBC3</accession>
<protein>
    <submittedName>
        <fullName evidence="2">Uncharacterized protein</fullName>
    </submittedName>
</protein>
<evidence type="ECO:0000256" key="1">
    <source>
        <dbReference type="SAM" id="Phobius"/>
    </source>
</evidence>
<dbReference type="AlphaFoldDB" id="A0A2G5VBC3"/>
<sequence>MMLLNLFKGPGAIPSPKQKEVLAPCESIVPDGCKTVEECTSLIIEKCIEKVPGISVALFEAMQEDPKSAEALRRRQQIPSDAKAKIEQLIGPFCKDFMTTHEYKKGNKDHPGYIFCCEMLDYCSFYVQTWFYIVCGVVGLLLLVGIAGGAFFFFYSKRKRMGK</sequence>
<keyword evidence="1" id="KW-0472">Membrane</keyword>
<gene>
    <name evidence="2" type="primary">Cnig_chr_II.g7799</name>
    <name evidence="2" type="ORF">B9Z55_007799</name>
</gene>
<keyword evidence="1" id="KW-0812">Transmembrane</keyword>
<comment type="caution">
    <text evidence="2">The sequence shown here is derived from an EMBL/GenBank/DDBJ whole genome shotgun (WGS) entry which is preliminary data.</text>
</comment>
<keyword evidence="1" id="KW-1133">Transmembrane helix</keyword>
<organism evidence="2 3">
    <name type="scientific">Caenorhabditis nigoni</name>
    <dbReference type="NCBI Taxonomy" id="1611254"/>
    <lineage>
        <taxon>Eukaryota</taxon>
        <taxon>Metazoa</taxon>
        <taxon>Ecdysozoa</taxon>
        <taxon>Nematoda</taxon>
        <taxon>Chromadorea</taxon>
        <taxon>Rhabditida</taxon>
        <taxon>Rhabditina</taxon>
        <taxon>Rhabditomorpha</taxon>
        <taxon>Rhabditoidea</taxon>
        <taxon>Rhabditidae</taxon>
        <taxon>Peloderinae</taxon>
        <taxon>Caenorhabditis</taxon>
    </lineage>
</organism>
<keyword evidence="3" id="KW-1185">Reference proteome</keyword>
<name>A0A2G5VBC3_9PELO</name>
<feature type="transmembrane region" description="Helical" evidence="1">
    <location>
        <begin position="130"/>
        <end position="155"/>
    </location>
</feature>
<proteinExistence type="predicted"/>
<dbReference type="Proteomes" id="UP000230233">
    <property type="component" value="Chromosome II"/>
</dbReference>
<evidence type="ECO:0000313" key="2">
    <source>
        <dbReference type="EMBL" id="PIC49068.1"/>
    </source>
</evidence>